<proteinExistence type="predicted"/>
<dbReference type="EMBL" id="HACG01032534">
    <property type="protein sequence ID" value="CEK79399.1"/>
    <property type="molecule type" value="Transcribed_RNA"/>
</dbReference>
<evidence type="ECO:0000256" key="1">
    <source>
        <dbReference type="SAM" id="MobiDB-lite"/>
    </source>
</evidence>
<name>A0A0B7AEH7_9EUPU</name>
<organism evidence="2">
    <name type="scientific">Arion vulgaris</name>
    <dbReference type="NCBI Taxonomy" id="1028688"/>
    <lineage>
        <taxon>Eukaryota</taxon>
        <taxon>Metazoa</taxon>
        <taxon>Spiralia</taxon>
        <taxon>Lophotrochozoa</taxon>
        <taxon>Mollusca</taxon>
        <taxon>Gastropoda</taxon>
        <taxon>Heterobranchia</taxon>
        <taxon>Euthyneura</taxon>
        <taxon>Panpulmonata</taxon>
        <taxon>Eupulmonata</taxon>
        <taxon>Stylommatophora</taxon>
        <taxon>Helicina</taxon>
        <taxon>Arionoidea</taxon>
        <taxon>Arionidae</taxon>
        <taxon>Arion</taxon>
    </lineage>
</organism>
<dbReference type="AlphaFoldDB" id="A0A0B7AEH7"/>
<feature type="non-terminal residue" evidence="2">
    <location>
        <position position="1"/>
    </location>
</feature>
<sequence>GHPSATGHMGYGMHSHVPHPSQMQHMQQMYAMMHMAPYSFHQPSYYAHMTPYMQTVMQMSHMMHQMQQHQQHHSNQHQLPLHMTYPYSHYPGWAYPQTVGLPSQSSHPPENTSVPTTNASPPRSPTSSRRNIVQDIPAQSPYVSIENLSVVGRSGPRADI</sequence>
<feature type="compositionally biased region" description="Polar residues" evidence="1">
    <location>
        <begin position="100"/>
        <end position="114"/>
    </location>
</feature>
<gene>
    <name evidence="2" type="primary">ORF115211</name>
</gene>
<feature type="non-terminal residue" evidence="2">
    <location>
        <position position="160"/>
    </location>
</feature>
<protein>
    <submittedName>
        <fullName evidence="2">Uncharacterized protein</fullName>
    </submittedName>
</protein>
<accession>A0A0B7AEH7</accession>
<feature type="compositionally biased region" description="Low complexity" evidence="1">
    <location>
        <begin position="115"/>
        <end position="131"/>
    </location>
</feature>
<feature type="region of interest" description="Disordered" evidence="1">
    <location>
        <begin position="98"/>
        <end position="139"/>
    </location>
</feature>
<evidence type="ECO:0000313" key="2">
    <source>
        <dbReference type="EMBL" id="CEK79399.1"/>
    </source>
</evidence>
<reference evidence="2" key="1">
    <citation type="submission" date="2014-12" db="EMBL/GenBank/DDBJ databases">
        <title>Insight into the proteome of Arion vulgaris.</title>
        <authorList>
            <person name="Aradska J."/>
            <person name="Bulat T."/>
            <person name="Smidak R."/>
            <person name="Sarate P."/>
            <person name="Gangsoo J."/>
            <person name="Sialana F."/>
            <person name="Bilban M."/>
            <person name="Lubec G."/>
        </authorList>
    </citation>
    <scope>NUCLEOTIDE SEQUENCE</scope>
    <source>
        <tissue evidence="2">Skin</tissue>
    </source>
</reference>